<dbReference type="RefSeq" id="WP_181731965.1">
    <property type="nucleotide sequence ID" value="NZ_JACEIR010000004.1"/>
</dbReference>
<name>A0A8I1A8E3_THEIN</name>
<comment type="caution">
    <text evidence="6">The sequence shown here is derived from an EMBL/GenBank/DDBJ whole genome shotgun (WGS) entry which is preliminary data.</text>
</comment>
<protein>
    <submittedName>
        <fullName evidence="6">CvpA family protein</fullName>
    </submittedName>
</protein>
<feature type="transmembrane region" description="Helical" evidence="5">
    <location>
        <begin position="76"/>
        <end position="97"/>
    </location>
</feature>
<dbReference type="PANTHER" id="PTHR37306:SF1">
    <property type="entry name" value="COLICIN V PRODUCTION PROTEIN"/>
    <property type="match status" value="1"/>
</dbReference>
<dbReference type="GO" id="GO:0009403">
    <property type="term" value="P:toxin biosynthetic process"/>
    <property type="evidence" value="ECO:0007669"/>
    <property type="project" value="InterPro"/>
</dbReference>
<reference evidence="6 7" key="1">
    <citation type="submission" date="2020-12" db="EMBL/GenBank/DDBJ databases">
        <title>WGS of Thermoactinomyces spp.</title>
        <authorList>
            <person name="Cheng K."/>
        </authorList>
    </citation>
    <scope>NUCLEOTIDE SEQUENCE [LARGE SCALE GENOMIC DNA]</scope>
    <source>
        <strain evidence="7">CICC 10671\DSM 43846</strain>
    </source>
</reference>
<proteinExistence type="predicted"/>
<feature type="transmembrane region" description="Helical" evidence="5">
    <location>
        <begin position="117"/>
        <end position="139"/>
    </location>
</feature>
<keyword evidence="3 5" id="KW-1133">Transmembrane helix</keyword>
<evidence type="ECO:0000313" key="6">
    <source>
        <dbReference type="EMBL" id="MBH8594740.1"/>
    </source>
</evidence>
<comment type="subcellular location">
    <subcellularLocation>
        <location evidence="1">Membrane</location>
        <topology evidence="1">Multi-pass membrane protein</topology>
    </subcellularLocation>
</comment>
<gene>
    <name evidence="6" type="ORF">I8U20_05275</name>
</gene>
<keyword evidence="4 5" id="KW-0472">Membrane</keyword>
<organism evidence="6 7">
    <name type="scientific">Thermoactinomyces intermedius</name>
    <dbReference type="NCBI Taxonomy" id="2024"/>
    <lineage>
        <taxon>Bacteria</taxon>
        <taxon>Bacillati</taxon>
        <taxon>Bacillota</taxon>
        <taxon>Bacilli</taxon>
        <taxon>Bacillales</taxon>
        <taxon>Thermoactinomycetaceae</taxon>
        <taxon>Thermoactinomyces</taxon>
    </lineage>
</organism>
<dbReference type="PANTHER" id="PTHR37306">
    <property type="entry name" value="COLICIN V PRODUCTION PROTEIN"/>
    <property type="match status" value="1"/>
</dbReference>
<evidence type="ECO:0000256" key="2">
    <source>
        <dbReference type="ARBA" id="ARBA00022692"/>
    </source>
</evidence>
<dbReference type="Pfam" id="PF02674">
    <property type="entry name" value="Colicin_V"/>
    <property type="match status" value="1"/>
</dbReference>
<dbReference type="GO" id="GO:0016020">
    <property type="term" value="C:membrane"/>
    <property type="evidence" value="ECO:0007669"/>
    <property type="project" value="UniProtKB-SubCell"/>
</dbReference>
<sequence length="177" mass="19355">MNGFDMIVLLLLAGALIQGYQQGLVMQVTSLVSYLLSLWIAFHFTDELAPVLSNLWDLPDSAQQGWMALLPVDKMIYSAMAFFILLIGARWVLSIFASLLNQVANFPVLHSINKAGGAILGLAKVMLITFILVNVLAVLPWSTGQEAVEGSKVAHAITGWTPDLTRELDRLFQGKAL</sequence>
<evidence type="ECO:0000256" key="3">
    <source>
        <dbReference type="ARBA" id="ARBA00022989"/>
    </source>
</evidence>
<accession>A0A8I1A8E3</accession>
<dbReference type="InterPro" id="IPR003825">
    <property type="entry name" value="Colicin-V_CvpA"/>
</dbReference>
<evidence type="ECO:0000313" key="7">
    <source>
        <dbReference type="Proteomes" id="UP000633619"/>
    </source>
</evidence>
<evidence type="ECO:0000256" key="5">
    <source>
        <dbReference type="SAM" id="Phobius"/>
    </source>
</evidence>
<dbReference type="EMBL" id="JAECVW010000002">
    <property type="protein sequence ID" value="MBH8594740.1"/>
    <property type="molecule type" value="Genomic_DNA"/>
</dbReference>
<dbReference type="Proteomes" id="UP000633619">
    <property type="component" value="Unassembled WGS sequence"/>
</dbReference>
<keyword evidence="7" id="KW-1185">Reference proteome</keyword>
<keyword evidence="2 5" id="KW-0812">Transmembrane</keyword>
<dbReference type="AlphaFoldDB" id="A0A8I1A8E3"/>
<evidence type="ECO:0000256" key="4">
    <source>
        <dbReference type="ARBA" id="ARBA00023136"/>
    </source>
</evidence>
<evidence type="ECO:0000256" key="1">
    <source>
        <dbReference type="ARBA" id="ARBA00004141"/>
    </source>
</evidence>